<gene>
    <name evidence="2" type="ORF">GCM10011610_28160</name>
</gene>
<organism evidence="2 3">
    <name type="scientific">Nocardia rhizosphaerihabitans</name>
    <dbReference type="NCBI Taxonomy" id="1691570"/>
    <lineage>
        <taxon>Bacteria</taxon>
        <taxon>Bacillati</taxon>
        <taxon>Actinomycetota</taxon>
        <taxon>Actinomycetes</taxon>
        <taxon>Mycobacteriales</taxon>
        <taxon>Nocardiaceae</taxon>
        <taxon>Nocardia</taxon>
    </lineage>
</organism>
<dbReference type="EMBL" id="BMNE01000003">
    <property type="protein sequence ID" value="GGN79623.1"/>
    <property type="molecule type" value="Genomic_DNA"/>
</dbReference>
<evidence type="ECO:0000313" key="3">
    <source>
        <dbReference type="Proteomes" id="UP000658127"/>
    </source>
</evidence>
<accession>A0ABQ2KEV4</accession>
<dbReference type="RefSeq" id="WP_189028037.1">
    <property type="nucleotide sequence ID" value="NZ_BMNE01000003.1"/>
</dbReference>
<evidence type="ECO:0000256" key="1">
    <source>
        <dbReference type="SAM" id="Phobius"/>
    </source>
</evidence>
<feature type="transmembrane region" description="Helical" evidence="1">
    <location>
        <begin position="75"/>
        <end position="95"/>
    </location>
</feature>
<feature type="transmembrane region" description="Helical" evidence="1">
    <location>
        <begin position="41"/>
        <end position="63"/>
    </location>
</feature>
<dbReference type="Proteomes" id="UP000658127">
    <property type="component" value="Unassembled WGS sequence"/>
</dbReference>
<keyword evidence="1" id="KW-0812">Transmembrane</keyword>
<comment type="caution">
    <text evidence="2">The sequence shown here is derived from an EMBL/GenBank/DDBJ whole genome shotgun (WGS) entry which is preliminary data.</text>
</comment>
<keyword evidence="3" id="KW-1185">Reference proteome</keyword>
<proteinExistence type="predicted"/>
<feature type="transmembrane region" description="Helical" evidence="1">
    <location>
        <begin position="15"/>
        <end position="35"/>
    </location>
</feature>
<name>A0ABQ2KEV4_9NOCA</name>
<reference evidence="3" key="1">
    <citation type="journal article" date="2019" name="Int. J. Syst. Evol. Microbiol.">
        <title>The Global Catalogue of Microorganisms (GCM) 10K type strain sequencing project: providing services to taxonomists for standard genome sequencing and annotation.</title>
        <authorList>
            <consortium name="The Broad Institute Genomics Platform"/>
            <consortium name="The Broad Institute Genome Sequencing Center for Infectious Disease"/>
            <person name="Wu L."/>
            <person name="Ma J."/>
        </authorList>
    </citation>
    <scope>NUCLEOTIDE SEQUENCE [LARGE SCALE GENOMIC DNA]</scope>
    <source>
        <strain evidence="3">CGMCC 4.7329</strain>
    </source>
</reference>
<evidence type="ECO:0000313" key="2">
    <source>
        <dbReference type="EMBL" id="GGN79623.1"/>
    </source>
</evidence>
<keyword evidence="1" id="KW-1133">Transmembrane helix</keyword>
<keyword evidence="1" id="KW-0472">Membrane</keyword>
<sequence length="189" mass="20093">MTTVETEAVPPTRRWVLAMRTSVALATGAILTLLLNDATEFDLLVTVVAVLALLVAGVLWMVFAPIGCARYRRYGTVLLAPLVVLLGIGVAVAGIPDRVAWWLSESAMTEAAQGECDDADGGWVGVVRVSSIASQDGGCLFGIGDSLGGLAHFPADSRPPVHVPSAYRPVYTPFDGNWYRFSVDLHDGH</sequence>
<protein>
    <submittedName>
        <fullName evidence="2">Uncharacterized protein</fullName>
    </submittedName>
</protein>